<dbReference type="EMBL" id="CP052757">
    <property type="protein sequence ID" value="QJW35713.1"/>
    <property type="molecule type" value="Genomic_DNA"/>
</dbReference>
<dbReference type="KEGG" id="cprt:FIC82_005365"/>
<dbReference type="Proteomes" id="UP000451354">
    <property type="component" value="Chromosome"/>
</dbReference>
<gene>
    <name evidence="2" type="ORF">FIC82_005365</name>
</gene>
<reference evidence="2 3" key="1">
    <citation type="journal article" date="2022" name="Int. J. Syst. Evol. Microbiol.">
        <title>Cellulosimicrobium protaetiae sp. nov., isolated from the gut of the larva of Protaetia brevitarsis seulensis.</title>
        <authorList>
            <person name="Le Han H."/>
            <person name="Nguyen T.T.H."/>
            <person name="Li Z."/>
            <person name="Shin N.R."/>
            <person name="Kim S.G."/>
        </authorList>
    </citation>
    <scope>NUCLEOTIDE SEQUENCE [LARGE SCALE GENOMIC DNA]</scope>
    <source>
        <strain evidence="2 3">BI34</strain>
    </source>
</reference>
<name>A0A6M5UER0_9MICO</name>
<accession>A0A6M5UER0</accession>
<evidence type="ECO:0000313" key="2">
    <source>
        <dbReference type="EMBL" id="QJW35713.1"/>
    </source>
</evidence>
<proteinExistence type="predicted"/>
<keyword evidence="3" id="KW-1185">Reference proteome</keyword>
<feature type="compositionally biased region" description="Low complexity" evidence="1">
    <location>
        <begin position="65"/>
        <end position="75"/>
    </location>
</feature>
<dbReference type="RefSeq" id="WP_154797846.1">
    <property type="nucleotide sequence ID" value="NZ_CP052757.1"/>
</dbReference>
<evidence type="ECO:0000313" key="3">
    <source>
        <dbReference type="Proteomes" id="UP000451354"/>
    </source>
</evidence>
<protein>
    <submittedName>
        <fullName evidence="2">Uncharacterized protein</fullName>
    </submittedName>
</protein>
<organism evidence="2 3">
    <name type="scientific">Cellulosimicrobium protaetiae</name>
    <dbReference type="NCBI Taxonomy" id="2587808"/>
    <lineage>
        <taxon>Bacteria</taxon>
        <taxon>Bacillati</taxon>
        <taxon>Actinomycetota</taxon>
        <taxon>Actinomycetes</taxon>
        <taxon>Micrococcales</taxon>
        <taxon>Promicromonosporaceae</taxon>
        <taxon>Cellulosimicrobium</taxon>
    </lineage>
</organism>
<dbReference type="AlphaFoldDB" id="A0A6M5UER0"/>
<sequence>MPERVPTRVLRRGASELTARAVVTIRLLRPHCRRRARRRRAGAGAVAVGGILGGMPDEPEPPPGAHHGAWPRGRA</sequence>
<evidence type="ECO:0000256" key="1">
    <source>
        <dbReference type="SAM" id="MobiDB-lite"/>
    </source>
</evidence>
<feature type="region of interest" description="Disordered" evidence="1">
    <location>
        <begin position="51"/>
        <end position="75"/>
    </location>
</feature>